<reference evidence="1" key="1">
    <citation type="submission" date="2020-08" db="EMBL/GenBank/DDBJ databases">
        <title>Multicomponent nature underlies the extraordinary mechanical properties of spider dragline silk.</title>
        <authorList>
            <person name="Kono N."/>
            <person name="Nakamura H."/>
            <person name="Mori M."/>
            <person name="Yoshida Y."/>
            <person name="Ohtoshi R."/>
            <person name="Malay A.D."/>
            <person name="Moran D.A.P."/>
            <person name="Tomita M."/>
            <person name="Numata K."/>
            <person name="Arakawa K."/>
        </authorList>
    </citation>
    <scope>NUCLEOTIDE SEQUENCE</scope>
</reference>
<proteinExistence type="predicted"/>
<evidence type="ECO:0000313" key="1">
    <source>
        <dbReference type="EMBL" id="GFY06712.1"/>
    </source>
</evidence>
<protein>
    <submittedName>
        <fullName evidence="1">Uncharacterized protein</fullName>
    </submittedName>
</protein>
<keyword evidence="2" id="KW-1185">Reference proteome</keyword>
<dbReference type="AlphaFoldDB" id="A0A8X6V6J1"/>
<comment type="caution">
    <text evidence="1">The sequence shown here is derived from an EMBL/GenBank/DDBJ whole genome shotgun (WGS) entry which is preliminary data.</text>
</comment>
<accession>A0A8X6V6J1</accession>
<dbReference type="Proteomes" id="UP000887159">
    <property type="component" value="Unassembled WGS sequence"/>
</dbReference>
<evidence type="ECO:0000313" key="2">
    <source>
        <dbReference type="Proteomes" id="UP000887159"/>
    </source>
</evidence>
<dbReference type="EMBL" id="BMAU01021261">
    <property type="protein sequence ID" value="GFY06712.1"/>
    <property type="molecule type" value="Genomic_DNA"/>
</dbReference>
<name>A0A8X6V6J1_TRICX</name>
<organism evidence="1 2">
    <name type="scientific">Trichonephila clavipes</name>
    <name type="common">Golden silk orbweaver</name>
    <name type="synonym">Nephila clavipes</name>
    <dbReference type="NCBI Taxonomy" id="2585209"/>
    <lineage>
        <taxon>Eukaryota</taxon>
        <taxon>Metazoa</taxon>
        <taxon>Ecdysozoa</taxon>
        <taxon>Arthropoda</taxon>
        <taxon>Chelicerata</taxon>
        <taxon>Arachnida</taxon>
        <taxon>Araneae</taxon>
        <taxon>Araneomorphae</taxon>
        <taxon>Entelegynae</taxon>
        <taxon>Araneoidea</taxon>
        <taxon>Nephilidae</taxon>
        <taxon>Trichonephila</taxon>
    </lineage>
</organism>
<gene>
    <name evidence="1" type="ORF">TNCV_3525681</name>
</gene>
<sequence length="137" mass="15835">MLLLNKELESISDSSILCLVLSLALCCDMVDLVLEARSAELFGAEGNGIPSMRTGELFAVPRIEFLGSVLIRRTVRTEWKNKSAEERHLERKQELELARIEARRKTENETRIRETRHKEEIDARLRAEEETRLKAEE</sequence>